<keyword evidence="3" id="KW-1185">Reference proteome</keyword>
<proteinExistence type="predicted"/>
<reference evidence="2 3" key="1">
    <citation type="submission" date="2024-04" db="EMBL/GenBank/DDBJ databases">
        <authorList>
            <person name="Waldvogel A.-M."/>
            <person name="Schoenle A."/>
        </authorList>
    </citation>
    <scope>NUCLEOTIDE SEQUENCE [LARGE SCALE GENOMIC DNA]</scope>
</reference>
<evidence type="ECO:0000313" key="2">
    <source>
        <dbReference type="EMBL" id="CAL1605444.1"/>
    </source>
</evidence>
<dbReference type="EMBL" id="OZ035827">
    <property type="protein sequence ID" value="CAL1605444.1"/>
    <property type="molecule type" value="Genomic_DNA"/>
</dbReference>
<sequence length="153" mass="16716">MQRGGHGRNVGNGLKGITHIDLNEFVRNARGLARALSTTTLHIHEQLQGGLPEPCWASVPSSTRRAHTDLLAARLPSISNLMLVASAQPKQQMLKCRSSFPTAAGSQRSCKIQPPKNKQDGMRRHDRFGGDITSQSGAVRTFSEKPTVLQIRL</sequence>
<gene>
    <name evidence="2" type="ORF">KC01_LOCUS32831</name>
</gene>
<name>A0AAV2LWL6_KNICA</name>
<evidence type="ECO:0000256" key="1">
    <source>
        <dbReference type="SAM" id="MobiDB-lite"/>
    </source>
</evidence>
<organism evidence="2 3">
    <name type="scientific">Knipowitschia caucasica</name>
    <name type="common">Caucasian dwarf goby</name>
    <name type="synonym">Pomatoschistus caucasicus</name>
    <dbReference type="NCBI Taxonomy" id="637954"/>
    <lineage>
        <taxon>Eukaryota</taxon>
        <taxon>Metazoa</taxon>
        <taxon>Chordata</taxon>
        <taxon>Craniata</taxon>
        <taxon>Vertebrata</taxon>
        <taxon>Euteleostomi</taxon>
        <taxon>Actinopterygii</taxon>
        <taxon>Neopterygii</taxon>
        <taxon>Teleostei</taxon>
        <taxon>Neoteleostei</taxon>
        <taxon>Acanthomorphata</taxon>
        <taxon>Gobiaria</taxon>
        <taxon>Gobiiformes</taxon>
        <taxon>Gobioidei</taxon>
        <taxon>Gobiidae</taxon>
        <taxon>Gobiinae</taxon>
        <taxon>Knipowitschia</taxon>
    </lineage>
</organism>
<accession>A0AAV2LWL6</accession>
<protein>
    <submittedName>
        <fullName evidence="2">Uncharacterized protein</fullName>
    </submittedName>
</protein>
<dbReference type="AlphaFoldDB" id="A0AAV2LWL6"/>
<dbReference type="Proteomes" id="UP001497482">
    <property type="component" value="Chromosome 5"/>
</dbReference>
<evidence type="ECO:0000313" key="3">
    <source>
        <dbReference type="Proteomes" id="UP001497482"/>
    </source>
</evidence>
<feature type="region of interest" description="Disordered" evidence="1">
    <location>
        <begin position="104"/>
        <end position="134"/>
    </location>
</feature>
<feature type="compositionally biased region" description="Basic and acidic residues" evidence="1">
    <location>
        <begin position="117"/>
        <end position="129"/>
    </location>
</feature>